<dbReference type="CDD" id="cd02440">
    <property type="entry name" value="AdoMet_MTases"/>
    <property type="match status" value="1"/>
</dbReference>
<dbReference type="PANTHER" id="PTHR24422:SF19">
    <property type="entry name" value="CHEMOTAXIS PROTEIN METHYLTRANSFERASE"/>
    <property type="match status" value="1"/>
</dbReference>
<dbReference type="Pfam" id="PF01739">
    <property type="entry name" value="CheR"/>
    <property type="match status" value="1"/>
</dbReference>
<comment type="catalytic activity">
    <reaction evidence="1">
        <text>L-glutamyl-[protein] + S-adenosyl-L-methionine = [protein]-L-glutamate 5-O-methyl ester + S-adenosyl-L-homocysteine</text>
        <dbReference type="Rhea" id="RHEA:24452"/>
        <dbReference type="Rhea" id="RHEA-COMP:10208"/>
        <dbReference type="Rhea" id="RHEA-COMP:10311"/>
        <dbReference type="ChEBI" id="CHEBI:29973"/>
        <dbReference type="ChEBI" id="CHEBI:57856"/>
        <dbReference type="ChEBI" id="CHEBI:59789"/>
        <dbReference type="ChEBI" id="CHEBI:82795"/>
        <dbReference type="EC" id="2.1.1.80"/>
    </reaction>
</comment>
<dbReference type="SUPFAM" id="SSF47757">
    <property type="entry name" value="Chemotaxis receptor methyltransferase CheR, N-terminal domain"/>
    <property type="match status" value="1"/>
</dbReference>
<dbReference type="GO" id="GO:0008983">
    <property type="term" value="F:protein-glutamate O-methyltransferase activity"/>
    <property type="evidence" value="ECO:0007669"/>
    <property type="project" value="UniProtKB-EC"/>
</dbReference>
<keyword evidence="8" id="KW-1185">Reference proteome</keyword>
<evidence type="ECO:0000256" key="4">
    <source>
        <dbReference type="ARBA" id="ARBA00022679"/>
    </source>
</evidence>
<dbReference type="EMBL" id="ADLY01000045">
    <property type="protein sequence ID" value="EHG26825.1"/>
    <property type="molecule type" value="Genomic_DNA"/>
</dbReference>
<keyword evidence="4" id="KW-0808">Transferase</keyword>
<evidence type="ECO:0000313" key="8">
    <source>
        <dbReference type="Proteomes" id="UP000004393"/>
    </source>
</evidence>
<dbReference type="InterPro" id="IPR050903">
    <property type="entry name" value="Bact_Chemotaxis_MeTrfase"/>
</dbReference>
<organism evidence="7 8">
    <name type="scientific">Enterococcus saccharolyticus 30_1</name>
    <dbReference type="NCBI Taxonomy" id="742813"/>
    <lineage>
        <taxon>Bacteria</taxon>
        <taxon>Bacillati</taxon>
        <taxon>Bacillota</taxon>
        <taxon>Bacilli</taxon>
        <taxon>Lactobacillales</taxon>
        <taxon>Enterococcaceae</taxon>
        <taxon>Enterococcus</taxon>
    </lineage>
</organism>
<dbReference type="Gene3D" id="3.40.50.150">
    <property type="entry name" value="Vaccinia Virus protein VP39"/>
    <property type="match status" value="1"/>
</dbReference>
<evidence type="ECO:0000256" key="3">
    <source>
        <dbReference type="ARBA" id="ARBA00022603"/>
    </source>
</evidence>
<dbReference type="AlphaFoldDB" id="A0AA87FEV0"/>
<proteinExistence type="predicted"/>
<name>A0AA87FEV0_9ENTE</name>
<keyword evidence="3" id="KW-0489">Methyltransferase</keyword>
<dbReference type="InterPro" id="IPR000780">
    <property type="entry name" value="CheR_MeTrfase"/>
</dbReference>
<dbReference type="PRINTS" id="PR00996">
    <property type="entry name" value="CHERMTFRASE"/>
</dbReference>
<evidence type="ECO:0000256" key="5">
    <source>
        <dbReference type="ARBA" id="ARBA00022691"/>
    </source>
</evidence>
<dbReference type="InterPro" id="IPR022642">
    <property type="entry name" value="CheR_C"/>
</dbReference>
<evidence type="ECO:0000259" key="6">
    <source>
        <dbReference type="PROSITE" id="PS50123"/>
    </source>
</evidence>
<dbReference type="Pfam" id="PF03705">
    <property type="entry name" value="CheR_N"/>
    <property type="match status" value="1"/>
</dbReference>
<evidence type="ECO:0000256" key="2">
    <source>
        <dbReference type="ARBA" id="ARBA00012534"/>
    </source>
</evidence>
<comment type="caution">
    <text evidence="7">The sequence shown here is derived from an EMBL/GenBank/DDBJ whole genome shotgun (WGS) entry which is preliminary data.</text>
</comment>
<evidence type="ECO:0000313" key="7">
    <source>
        <dbReference type="EMBL" id="EHG26825.1"/>
    </source>
</evidence>
<dbReference type="Proteomes" id="UP000004393">
    <property type="component" value="Unassembled WGS sequence"/>
</dbReference>
<sequence length="260" mass="29941">MKKMEEEFALFNAWVDRRLGIPLAAYKENQMQRRILTIMENSGAKTLREYQQLIEGDEGVRAAFLAHITINVTEFYRNKELFDAFERILKTIVLPKTTLPKIWSAACSIGAEPYTIAMLLEKNQIAAANVLATDIDMQILAKAKQGLYREHELRNVSAAERTRFFDAIEKNQFQIKTEIKRRVHFKQHDLLKDPYNGPFDVIVCRNVTIYFKSDARDAVYQKFSDALVPGGILFTGATETINFAEQFGLKKIDSFIYQKV</sequence>
<keyword evidence="5" id="KW-0949">S-adenosyl-L-methionine</keyword>
<dbReference type="InterPro" id="IPR036804">
    <property type="entry name" value="CheR_N_sf"/>
</dbReference>
<dbReference type="SMART" id="SM00138">
    <property type="entry name" value="MeTrc"/>
    <property type="match status" value="1"/>
</dbReference>
<dbReference type="InterPro" id="IPR029063">
    <property type="entry name" value="SAM-dependent_MTases_sf"/>
</dbReference>
<dbReference type="PROSITE" id="PS50123">
    <property type="entry name" value="CHER"/>
    <property type="match status" value="1"/>
</dbReference>
<accession>A0AA87FEV0</accession>
<evidence type="ECO:0000256" key="1">
    <source>
        <dbReference type="ARBA" id="ARBA00001541"/>
    </source>
</evidence>
<reference evidence="7 8" key="1">
    <citation type="submission" date="2011-10" db="EMBL/GenBank/DDBJ databases">
        <title>The Genome Sequence of Enterococcus saccharolyticus 30_1.</title>
        <authorList>
            <consortium name="The Broad Institute Genome Sequencing Platform"/>
            <person name="Earl A."/>
            <person name="Ward D."/>
            <person name="Feldgarden M."/>
            <person name="Gevers D."/>
            <person name="Daigneault M."/>
            <person name="Strauss J."/>
            <person name="Allen-Vercoe E."/>
            <person name="Young S.K."/>
            <person name="Zeng Q."/>
            <person name="Gargeya S."/>
            <person name="Fitzgerald M."/>
            <person name="Haas B."/>
            <person name="Abouelleil A."/>
            <person name="Alvarado L."/>
            <person name="Arachchi H.M."/>
            <person name="Berlin A."/>
            <person name="Brown A."/>
            <person name="Chapman S.B."/>
            <person name="Chen Z."/>
            <person name="Dunbar C."/>
            <person name="Freedman E."/>
            <person name="Gearin G."/>
            <person name="Gellesch M."/>
            <person name="Goldberg J."/>
            <person name="Griggs A."/>
            <person name="Gujja S."/>
            <person name="Heiman D."/>
            <person name="Howarth C."/>
            <person name="Larson L."/>
            <person name="Lui A."/>
            <person name="MacDonald P.J.P."/>
            <person name="Montmayeur A."/>
            <person name="Murphy C."/>
            <person name="Neiman D."/>
            <person name="Pearson M."/>
            <person name="Priest M."/>
            <person name="Roberts A."/>
            <person name="Saif S."/>
            <person name="Shea T."/>
            <person name="Shenoy N."/>
            <person name="Sisk P."/>
            <person name="Stolte C."/>
            <person name="Sykes S."/>
            <person name="Wortman J."/>
            <person name="Nusbaum C."/>
            <person name="Birren B."/>
        </authorList>
    </citation>
    <scope>NUCLEOTIDE SEQUENCE [LARGE SCALE GENOMIC DNA]</scope>
    <source>
        <strain evidence="7 8">30_1</strain>
    </source>
</reference>
<protein>
    <recommendedName>
        <fullName evidence="2">protein-glutamate O-methyltransferase</fullName>
        <ecNumber evidence="2">2.1.1.80</ecNumber>
    </recommendedName>
</protein>
<dbReference type="EC" id="2.1.1.80" evidence="2"/>
<dbReference type="GO" id="GO:0032259">
    <property type="term" value="P:methylation"/>
    <property type="evidence" value="ECO:0007669"/>
    <property type="project" value="UniProtKB-KW"/>
</dbReference>
<dbReference type="InterPro" id="IPR022641">
    <property type="entry name" value="CheR_N"/>
</dbReference>
<gene>
    <name evidence="7" type="ORF">HMPREF9478_02673</name>
</gene>
<dbReference type="SUPFAM" id="SSF53335">
    <property type="entry name" value="S-adenosyl-L-methionine-dependent methyltransferases"/>
    <property type="match status" value="1"/>
</dbReference>
<dbReference type="Gene3D" id="1.10.155.10">
    <property type="entry name" value="Chemotaxis receptor methyltransferase CheR, N-terminal domain"/>
    <property type="match status" value="1"/>
</dbReference>
<dbReference type="PANTHER" id="PTHR24422">
    <property type="entry name" value="CHEMOTAXIS PROTEIN METHYLTRANSFERASE"/>
    <property type="match status" value="1"/>
</dbReference>
<feature type="domain" description="CheR-type methyltransferase" evidence="6">
    <location>
        <begin position="1"/>
        <end position="260"/>
    </location>
</feature>